<dbReference type="Proteomes" id="UP000288805">
    <property type="component" value="Unassembled WGS sequence"/>
</dbReference>
<feature type="region of interest" description="Disordered" evidence="1">
    <location>
        <begin position="1"/>
        <end position="56"/>
    </location>
</feature>
<feature type="compositionally biased region" description="Low complexity" evidence="1">
    <location>
        <begin position="21"/>
        <end position="38"/>
    </location>
</feature>
<evidence type="ECO:0000313" key="2">
    <source>
        <dbReference type="EMBL" id="RVW69000.1"/>
    </source>
</evidence>
<dbReference type="EMBL" id="QGNW01000511">
    <property type="protein sequence ID" value="RVW69000.1"/>
    <property type="molecule type" value="Genomic_DNA"/>
</dbReference>
<evidence type="ECO:0000313" key="3">
    <source>
        <dbReference type="Proteomes" id="UP000288805"/>
    </source>
</evidence>
<dbReference type="AlphaFoldDB" id="A0A438G9V8"/>
<sequence>MARIRGGHTNSSVSREARPRVSSPQDSSQAPQAPAVPSFKGGVPSSPPQRRYSTRR</sequence>
<accession>A0A438G9V8</accession>
<organism evidence="2 3">
    <name type="scientific">Vitis vinifera</name>
    <name type="common">Grape</name>
    <dbReference type="NCBI Taxonomy" id="29760"/>
    <lineage>
        <taxon>Eukaryota</taxon>
        <taxon>Viridiplantae</taxon>
        <taxon>Streptophyta</taxon>
        <taxon>Embryophyta</taxon>
        <taxon>Tracheophyta</taxon>
        <taxon>Spermatophyta</taxon>
        <taxon>Magnoliopsida</taxon>
        <taxon>eudicotyledons</taxon>
        <taxon>Gunneridae</taxon>
        <taxon>Pentapetalae</taxon>
        <taxon>rosids</taxon>
        <taxon>Vitales</taxon>
        <taxon>Vitaceae</taxon>
        <taxon>Viteae</taxon>
        <taxon>Vitis</taxon>
    </lineage>
</organism>
<gene>
    <name evidence="2" type="ORF">CK203_061084</name>
</gene>
<proteinExistence type="predicted"/>
<protein>
    <submittedName>
        <fullName evidence="2">Uncharacterized protein</fullName>
    </submittedName>
</protein>
<evidence type="ECO:0000256" key="1">
    <source>
        <dbReference type="SAM" id="MobiDB-lite"/>
    </source>
</evidence>
<reference evidence="2 3" key="1">
    <citation type="journal article" date="2018" name="PLoS Genet.">
        <title>Population sequencing reveals clonal diversity and ancestral inbreeding in the grapevine cultivar Chardonnay.</title>
        <authorList>
            <person name="Roach M.J."/>
            <person name="Johnson D.L."/>
            <person name="Bohlmann J."/>
            <person name="van Vuuren H.J."/>
            <person name="Jones S.J."/>
            <person name="Pretorius I.S."/>
            <person name="Schmidt S.A."/>
            <person name="Borneman A.R."/>
        </authorList>
    </citation>
    <scope>NUCLEOTIDE SEQUENCE [LARGE SCALE GENOMIC DNA]</scope>
    <source>
        <strain evidence="3">cv. Chardonnay</strain>
        <tissue evidence="2">Leaf</tissue>
    </source>
</reference>
<comment type="caution">
    <text evidence="2">The sequence shown here is derived from an EMBL/GenBank/DDBJ whole genome shotgun (WGS) entry which is preliminary data.</text>
</comment>
<name>A0A438G9V8_VITVI</name>